<evidence type="ECO:0000313" key="3">
    <source>
        <dbReference type="Proteomes" id="UP001589575"/>
    </source>
</evidence>
<reference evidence="2 3" key="1">
    <citation type="submission" date="2024-09" db="EMBL/GenBank/DDBJ databases">
        <authorList>
            <person name="Sun Q."/>
            <person name="Mori K."/>
        </authorList>
    </citation>
    <scope>NUCLEOTIDE SEQUENCE [LARGE SCALE GENOMIC DNA]</scope>
    <source>
        <strain evidence="2 3">CCM 7609</strain>
    </source>
</reference>
<feature type="region of interest" description="Disordered" evidence="1">
    <location>
        <begin position="21"/>
        <end position="42"/>
    </location>
</feature>
<evidence type="ECO:0000313" key="2">
    <source>
        <dbReference type="EMBL" id="MFB9075366.1"/>
    </source>
</evidence>
<gene>
    <name evidence="2" type="ORF">ACFFX0_31065</name>
</gene>
<comment type="caution">
    <text evidence="2">The sequence shown here is derived from an EMBL/GenBank/DDBJ whole genome shotgun (WGS) entry which is preliminary data.</text>
</comment>
<sequence>MTQLVSEPAALRSVSAEEIPAFSPSGADFEGHRVDGLVDAEH</sequence>
<proteinExistence type="predicted"/>
<accession>A0ABV5G8Z5</accession>
<evidence type="ECO:0000256" key="1">
    <source>
        <dbReference type="SAM" id="MobiDB-lite"/>
    </source>
</evidence>
<feature type="compositionally biased region" description="Basic and acidic residues" evidence="1">
    <location>
        <begin position="29"/>
        <end position="42"/>
    </location>
</feature>
<dbReference type="EMBL" id="JBHMFI010000023">
    <property type="protein sequence ID" value="MFB9075366.1"/>
    <property type="molecule type" value="Genomic_DNA"/>
</dbReference>
<keyword evidence="3" id="KW-1185">Reference proteome</keyword>
<protein>
    <submittedName>
        <fullName evidence="2">Uncharacterized protein</fullName>
    </submittedName>
</protein>
<name>A0ABV5G8Z5_9MICC</name>
<organism evidence="2 3">
    <name type="scientific">Citricoccus parietis</name>
    <dbReference type="NCBI Taxonomy" id="592307"/>
    <lineage>
        <taxon>Bacteria</taxon>
        <taxon>Bacillati</taxon>
        <taxon>Actinomycetota</taxon>
        <taxon>Actinomycetes</taxon>
        <taxon>Micrococcales</taxon>
        <taxon>Micrococcaceae</taxon>
        <taxon>Citricoccus</taxon>
    </lineage>
</organism>
<dbReference type="Proteomes" id="UP001589575">
    <property type="component" value="Unassembled WGS sequence"/>
</dbReference>